<sequence length="140" mass="14170">MAPTSVNARDRRGPSSTLLFRRLGLTGPRRTGPVLTGVVCDIHSARCPPPKEGAGLSRLRGAGAANHGLGASSDQPPSLSLDSQRGPAGGQDPGLLHAPVVAVGLFPVPRWPAAMLFVHGSAVAPGGWLVSNQTAGSASE</sequence>
<feature type="compositionally biased region" description="Low complexity" evidence="1">
    <location>
        <begin position="53"/>
        <end position="65"/>
    </location>
</feature>
<dbReference type="Proteomes" id="UP000722485">
    <property type="component" value="Unassembled WGS sequence"/>
</dbReference>
<protein>
    <submittedName>
        <fullName evidence="2">Uncharacterized protein</fullName>
    </submittedName>
</protein>
<gene>
    <name evidence="2" type="ORF">G7Z17_g6611</name>
</gene>
<feature type="region of interest" description="Disordered" evidence="1">
    <location>
        <begin position="50"/>
        <end position="94"/>
    </location>
</feature>
<feature type="compositionally biased region" description="Low complexity" evidence="1">
    <location>
        <begin position="72"/>
        <end position="84"/>
    </location>
</feature>
<evidence type="ECO:0000313" key="2">
    <source>
        <dbReference type="EMBL" id="KAF7549128.1"/>
    </source>
</evidence>
<accession>A0A9P5H8R2</accession>
<dbReference type="EMBL" id="JAANBB010000130">
    <property type="protein sequence ID" value="KAF7549128.1"/>
    <property type="molecule type" value="Genomic_DNA"/>
</dbReference>
<evidence type="ECO:0000256" key="1">
    <source>
        <dbReference type="SAM" id="MobiDB-lite"/>
    </source>
</evidence>
<keyword evidence="3" id="KW-1185">Reference proteome</keyword>
<reference evidence="2" key="1">
    <citation type="submission" date="2020-03" db="EMBL/GenBank/DDBJ databases">
        <title>Draft Genome Sequence of Cylindrodendrum hubeiense.</title>
        <authorList>
            <person name="Buettner E."/>
            <person name="Kellner H."/>
        </authorList>
    </citation>
    <scope>NUCLEOTIDE SEQUENCE</scope>
    <source>
        <strain evidence="2">IHI 201604</strain>
    </source>
</reference>
<organism evidence="2 3">
    <name type="scientific">Cylindrodendrum hubeiense</name>
    <dbReference type="NCBI Taxonomy" id="595255"/>
    <lineage>
        <taxon>Eukaryota</taxon>
        <taxon>Fungi</taxon>
        <taxon>Dikarya</taxon>
        <taxon>Ascomycota</taxon>
        <taxon>Pezizomycotina</taxon>
        <taxon>Sordariomycetes</taxon>
        <taxon>Hypocreomycetidae</taxon>
        <taxon>Hypocreales</taxon>
        <taxon>Nectriaceae</taxon>
        <taxon>Cylindrodendrum</taxon>
    </lineage>
</organism>
<dbReference type="AlphaFoldDB" id="A0A9P5H8R2"/>
<name>A0A9P5H8R2_9HYPO</name>
<evidence type="ECO:0000313" key="3">
    <source>
        <dbReference type="Proteomes" id="UP000722485"/>
    </source>
</evidence>
<comment type="caution">
    <text evidence="2">The sequence shown here is derived from an EMBL/GenBank/DDBJ whole genome shotgun (WGS) entry which is preliminary data.</text>
</comment>
<proteinExistence type="predicted"/>